<dbReference type="InterPro" id="IPR042115">
    <property type="entry name" value="PriA_3primeBD_sf"/>
</dbReference>
<dbReference type="CDD" id="cd17929">
    <property type="entry name" value="DEXHc_priA"/>
    <property type="match status" value="1"/>
</dbReference>
<dbReference type="PANTHER" id="PTHR30580:SF0">
    <property type="entry name" value="PRIMOSOMAL PROTEIN N"/>
    <property type="match status" value="1"/>
</dbReference>
<evidence type="ECO:0000256" key="6">
    <source>
        <dbReference type="ARBA" id="ARBA00022840"/>
    </source>
</evidence>
<evidence type="ECO:0000256" key="8">
    <source>
        <dbReference type="SAM" id="MobiDB-lite"/>
    </source>
</evidence>
<feature type="region of interest" description="Disordered" evidence="8">
    <location>
        <begin position="512"/>
        <end position="551"/>
    </location>
</feature>
<evidence type="ECO:0000256" key="4">
    <source>
        <dbReference type="ARBA" id="ARBA00022741"/>
    </source>
</evidence>
<dbReference type="InterPro" id="IPR040498">
    <property type="entry name" value="PriA_CRR"/>
</dbReference>
<dbReference type="Proteomes" id="UP001528411">
    <property type="component" value="Unassembled WGS sequence"/>
</dbReference>
<sequence length="551" mass="62736">MFELEYKIIRVALNVPLRRLFDYALTEKQNGLTICAGQRVLVPFGNKSLVAIVVEYDVTTDIPDSKLKSIIEMIDSQPVFNEEQIGFLNWAAKYYQHPLGDVYYSALPKLLRENRQLEALLPESLVATPMMPKRSEFSANAKKQIQLYDLLKHKTLSRIQLADHGITAPTIKKFVDQKWAEWQNIKPAPTTIDKSQLQSGLALNAEQALAVAAINQCFGHTTFLLDGVTGSGKTEVYLQVIEQRLLKQQQILVLVPEIGLTPQTIKRFEQRFKLCIALWHSGMTDKQRFDTWQKTQSGEAKIIISTRSGVFLPFADLGLIIIDEEHDPSFKQQDGFKYHSRSIALYRANKFQIPVVLGSATPCLETLNNAMTQKFHHLKLNQRAAGSQMPTMKLLDLNLCPQDSGLGTPLIERIGEQLAQGHQVMLFINRRGYAPVLMCEECHWLTECHRCSSYMTYHRNINQLICHHCGHQHPTVHQCMSCGSTRLTAVGVGTEQLEYKLRELFPDIPLTRLDRDSTSKKDSSRSPRKDKSKRPSDHRWHTDDCQRTSLS</sequence>
<gene>
    <name evidence="10" type="primary">priA</name>
    <name evidence="10" type="ORF">PN838_10300</name>
</gene>
<dbReference type="PROSITE" id="PS51192">
    <property type="entry name" value="HELICASE_ATP_BIND_1"/>
    <property type="match status" value="1"/>
</dbReference>
<keyword evidence="3" id="KW-0479">Metal-binding</keyword>
<dbReference type="InterPro" id="IPR014001">
    <property type="entry name" value="Helicase_ATP-bd"/>
</dbReference>
<dbReference type="EMBL" id="JAQOMS010000002">
    <property type="protein sequence ID" value="MDC2889083.1"/>
    <property type="molecule type" value="Genomic_DNA"/>
</dbReference>
<dbReference type="SUPFAM" id="SSF52540">
    <property type="entry name" value="P-loop containing nucleoside triphosphate hydrolases"/>
    <property type="match status" value="1"/>
</dbReference>
<dbReference type="Pfam" id="PF00270">
    <property type="entry name" value="DEAD"/>
    <property type="match status" value="1"/>
</dbReference>
<dbReference type="InterPro" id="IPR027417">
    <property type="entry name" value="P-loop_NTPase"/>
</dbReference>
<evidence type="ECO:0000256" key="1">
    <source>
        <dbReference type="ARBA" id="ARBA00022515"/>
    </source>
</evidence>
<reference evidence="10 11" key="1">
    <citation type="submission" date="2023-01" db="EMBL/GenBank/DDBJ databases">
        <title>Psychrosphaera sp. nov., isolated from marine algae.</title>
        <authorList>
            <person name="Bayburt H."/>
            <person name="Choi B.J."/>
            <person name="Kim J.M."/>
            <person name="Choi D.G."/>
            <person name="Jeon C.O."/>
        </authorList>
    </citation>
    <scope>NUCLEOTIDE SEQUENCE [LARGE SCALE GENOMIC DNA]</scope>
    <source>
        <strain evidence="10 11">G1-22</strain>
    </source>
</reference>
<accession>A0ABT5FC09</accession>
<comment type="caution">
    <text evidence="10">The sequence shown here is derived from an EMBL/GenBank/DDBJ whole genome shotgun (WGS) entry which is preliminary data.</text>
</comment>
<evidence type="ECO:0000313" key="10">
    <source>
        <dbReference type="EMBL" id="MDC2889083.1"/>
    </source>
</evidence>
<organism evidence="10 11">
    <name type="scientific">Psychrosphaera algicola</name>
    <dbReference type="NCBI Taxonomy" id="3023714"/>
    <lineage>
        <taxon>Bacteria</taxon>
        <taxon>Pseudomonadati</taxon>
        <taxon>Pseudomonadota</taxon>
        <taxon>Gammaproteobacteria</taxon>
        <taxon>Alteromonadales</taxon>
        <taxon>Pseudoalteromonadaceae</taxon>
        <taxon>Psychrosphaera</taxon>
    </lineage>
</organism>
<keyword evidence="4" id="KW-0547">Nucleotide-binding</keyword>
<evidence type="ECO:0000256" key="5">
    <source>
        <dbReference type="ARBA" id="ARBA00022833"/>
    </source>
</evidence>
<keyword evidence="5" id="KW-0862">Zinc</keyword>
<evidence type="ECO:0000256" key="2">
    <source>
        <dbReference type="ARBA" id="ARBA00022705"/>
    </source>
</evidence>
<proteinExistence type="predicted"/>
<keyword evidence="1" id="KW-0639">Primosome</keyword>
<dbReference type="InterPro" id="IPR041222">
    <property type="entry name" value="PriA_3primeBD"/>
</dbReference>
<dbReference type="RefSeq" id="WP_272180597.1">
    <property type="nucleotide sequence ID" value="NZ_JAQOMS010000002.1"/>
</dbReference>
<keyword evidence="2" id="KW-0235">DNA replication</keyword>
<keyword evidence="11" id="KW-1185">Reference proteome</keyword>
<dbReference type="SMART" id="SM00487">
    <property type="entry name" value="DEXDc"/>
    <property type="match status" value="1"/>
</dbReference>
<keyword evidence="7" id="KW-0238">DNA-binding</keyword>
<evidence type="ECO:0000256" key="7">
    <source>
        <dbReference type="ARBA" id="ARBA00023125"/>
    </source>
</evidence>
<name>A0ABT5FC09_9GAMM</name>
<dbReference type="Pfam" id="PF18319">
    <property type="entry name" value="Zn_ribbon_PriA"/>
    <property type="match status" value="1"/>
</dbReference>
<evidence type="ECO:0000256" key="3">
    <source>
        <dbReference type="ARBA" id="ARBA00022723"/>
    </source>
</evidence>
<dbReference type="NCBIfam" id="TIGR00595">
    <property type="entry name" value="priA"/>
    <property type="match status" value="1"/>
</dbReference>
<dbReference type="InterPro" id="IPR011545">
    <property type="entry name" value="DEAD/DEAH_box_helicase_dom"/>
</dbReference>
<dbReference type="InterPro" id="IPR005259">
    <property type="entry name" value="PriA"/>
</dbReference>
<dbReference type="Gene3D" id="3.40.1440.60">
    <property type="entry name" value="PriA, 3(prime) DNA-binding domain"/>
    <property type="match status" value="1"/>
</dbReference>
<keyword evidence="6" id="KW-0067">ATP-binding</keyword>
<evidence type="ECO:0000313" key="11">
    <source>
        <dbReference type="Proteomes" id="UP001528411"/>
    </source>
</evidence>
<protein>
    <submittedName>
        <fullName evidence="10">Primosomal protein N</fullName>
    </submittedName>
</protein>
<dbReference type="Pfam" id="PF17764">
    <property type="entry name" value="PriA_3primeBD"/>
    <property type="match status" value="1"/>
</dbReference>
<dbReference type="PANTHER" id="PTHR30580">
    <property type="entry name" value="PRIMOSOMAL PROTEIN N"/>
    <property type="match status" value="1"/>
</dbReference>
<dbReference type="Gene3D" id="3.40.50.300">
    <property type="entry name" value="P-loop containing nucleotide triphosphate hydrolases"/>
    <property type="match status" value="1"/>
</dbReference>
<feature type="domain" description="Helicase ATP-binding" evidence="9">
    <location>
        <begin position="214"/>
        <end position="380"/>
    </location>
</feature>
<evidence type="ECO:0000259" key="9">
    <source>
        <dbReference type="PROSITE" id="PS51192"/>
    </source>
</evidence>